<gene>
    <name evidence="3" type="ORF">Lste_1122</name>
</gene>
<evidence type="ECO:0000313" key="3">
    <source>
        <dbReference type="EMBL" id="KTD67964.1"/>
    </source>
</evidence>
<evidence type="ECO:0000259" key="2">
    <source>
        <dbReference type="Pfam" id="PF00144"/>
    </source>
</evidence>
<keyword evidence="3" id="KW-0645">Protease</keyword>
<keyword evidence="3" id="KW-0378">Hydrolase</keyword>
<evidence type="ECO:0000313" key="4">
    <source>
        <dbReference type="Proteomes" id="UP000054926"/>
    </source>
</evidence>
<proteinExistence type="predicted"/>
<dbReference type="InterPro" id="IPR050491">
    <property type="entry name" value="AmpC-like"/>
</dbReference>
<dbReference type="PANTHER" id="PTHR46825:SF7">
    <property type="entry name" value="D-ALANYL-D-ALANINE CARBOXYPEPTIDASE"/>
    <property type="match status" value="1"/>
</dbReference>
<dbReference type="Pfam" id="PF00144">
    <property type="entry name" value="Beta-lactamase"/>
    <property type="match status" value="1"/>
</dbReference>
<feature type="chain" id="PRO_5006918619" evidence="1">
    <location>
        <begin position="28"/>
        <end position="375"/>
    </location>
</feature>
<keyword evidence="4" id="KW-1185">Reference proteome</keyword>
<dbReference type="SUPFAM" id="SSF56601">
    <property type="entry name" value="beta-lactamase/transpeptidase-like"/>
    <property type="match status" value="1"/>
</dbReference>
<name>A0A0W0ZF22_9GAMM</name>
<keyword evidence="1" id="KW-0732">Signal</keyword>
<dbReference type="AlphaFoldDB" id="A0A0W0ZF22"/>
<protein>
    <submittedName>
        <fullName evidence="3">Serine-type D-Ala-D-Ala carboxypeptidase</fullName>
    </submittedName>
</protein>
<feature type="domain" description="Beta-lactamase-related" evidence="2">
    <location>
        <begin position="35"/>
        <end position="352"/>
    </location>
</feature>
<dbReference type="EMBL" id="LNYY01000019">
    <property type="protein sequence ID" value="KTD67964.1"/>
    <property type="molecule type" value="Genomic_DNA"/>
</dbReference>
<evidence type="ECO:0000256" key="1">
    <source>
        <dbReference type="SAM" id="SignalP"/>
    </source>
</evidence>
<dbReference type="PANTHER" id="PTHR46825">
    <property type="entry name" value="D-ALANYL-D-ALANINE-CARBOXYPEPTIDASE/ENDOPEPTIDASE AMPH"/>
    <property type="match status" value="1"/>
</dbReference>
<keyword evidence="3" id="KW-0121">Carboxypeptidase</keyword>
<dbReference type="InterPro" id="IPR001466">
    <property type="entry name" value="Beta-lactam-related"/>
</dbReference>
<dbReference type="Gene3D" id="3.40.710.10">
    <property type="entry name" value="DD-peptidase/beta-lactamase superfamily"/>
    <property type="match status" value="1"/>
</dbReference>
<feature type="signal peptide" evidence="1">
    <location>
        <begin position="1"/>
        <end position="27"/>
    </location>
</feature>
<sequence length="375" mass="42283">MKGKKEMMKKMCLFITAFLVFQTVLYASDPQQSSLDNKIQLFMKDKPVKALVYGLWINGKPMGIQAIGDSMTAVPATKDMHFRIGGVTETLLTTTLMRLVEKKELSLDDKVARWYPNLPNADQVNLKMLANGTSGFPDYVYHQDFIKQVLDKPFKQWSDKELIHYAFLTDPLFKPGTSQHYSHTDYVILGSILAQVTTRQLNQLFHSLILNKLNMKNTQFERTAIIPSPVLHSFSQDRGVYEDATFWDPSWTASSGSMTSTIEDLGTWANAWMNGSLLTSESSLELRAPETVGKGKNTSELYFAMGFAVANHWLIQNPRFGGYSGVFAVLPEKQIVFIAFNTLKPTSKEADNLSVALWKEVAHDLAPEYPIPNFN</sequence>
<organism evidence="3 4">
    <name type="scientific">Legionella steelei</name>
    <dbReference type="NCBI Taxonomy" id="947033"/>
    <lineage>
        <taxon>Bacteria</taxon>
        <taxon>Pseudomonadati</taxon>
        <taxon>Pseudomonadota</taxon>
        <taxon>Gammaproteobacteria</taxon>
        <taxon>Legionellales</taxon>
        <taxon>Legionellaceae</taxon>
        <taxon>Legionella</taxon>
    </lineage>
</organism>
<reference evidence="3 4" key="1">
    <citation type="submission" date="2015-11" db="EMBL/GenBank/DDBJ databases">
        <title>Genomic analysis of 38 Legionella species identifies large and diverse effector repertoires.</title>
        <authorList>
            <person name="Burstein D."/>
            <person name="Amaro F."/>
            <person name="Zusman T."/>
            <person name="Lifshitz Z."/>
            <person name="Cohen O."/>
            <person name="Gilbert J.A."/>
            <person name="Pupko T."/>
            <person name="Shuman H.A."/>
            <person name="Segal G."/>
        </authorList>
    </citation>
    <scope>NUCLEOTIDE SEQUENCE [LARGE SCALE GENOMIC DNA]</scope>
    <source>
        <strain evidence="3 4">IMVS3376</strain>
    </source>
</reference>
<dbReference type="Proteomes" id="UP000054926">
    <property type="component" value="Unassembled WGS sequence"/>
</dbReference>
<comment type="caution">
    <text evidence="3">The sequence shown here is derived from an EMBL/GenBank/DDBJ whole genome shotgun (WGS) entry which is preliminary data.</text>
</comment>
<dbReference type="InterPro" id="IPR012338">
    <property type="entry name" value="Beta-lactam/transpept-like"/>
</dbReference>
<accession>A0A0W0ZF22</accession>
<dbReference type="PATRIC" id="fig|947033.5.peg.1195"/>
<dbReference type="GO" id="GO:0004180">
    <property type="term" value="F:carboxypeptidase activity"/>
    <property type="evidence" value="ECO:0007669"/>
    <property type="project" value="UniProtKB-KW"/>
</dbReference>
<dbReference type="OrthoDB" id="9799367at2"/>
<dbReference type="STRING" id="947033.Lste_1122"/>